<evidence type="ECO:0000313" key="2">
    <source>
        <dbReference type="Proteomes" id="UP000243525"/>
    </source>
</evidence>
<keyword evidence="2" id="KW-1185">Reference proteome</keyword>
<dbReference type="AlphaFoldDB" id="A0A2T5BYT1"/>
<gene>
    <name evidence="1" type="ORF">C8N47_1173</name>
</gene>
<dbReference type="EMBL" id="QAAD01000017">
    <property type="protein sequence ID" value="PTN07411.1"/>
    <property type="molecule type" value="Genomic_DNA"/>
</dbReference>
<sequence>MEKPKLIYEYEEEIDLLRNRATEEGREFNFENEVKLSLEKWILSIRAGTPPTPRVRQRRGVSLGVKYGVSVPYDIPQLEYALEYIKFVQKQNAAKSISAPGTARQSALAFYYMQKATAFPRKSGTAKRDAEFINFLSGHNVDTIRKTLGTPLKRSTEKTGKATQELLKDLTTVLKQFELIQFHKGIELVENDIKTVQNDLDSFNPV</sequence>
<name>A0A2T5BYT1_9BACT</name>
<dbReference type="Proteomes" id="UP000243525">
    <property type="component" value="Unassembled WGS sequence"/>
</dbReference>
<dbReference type="RefSeq" id="WP_107823250.1">
    <property type="nucleotide sequence ID" value="NZ_OY782574.1"/>
</dbReference>
<comment type="caution">
    <text evidence="1">The sequence shown here is derived from an EMBL/GenBank/DDBJ whole genome shotgun (WGS) entry which is preliminary data.</text>
</comment>
<accession>A0A2T5BYT1</accession>
<organism evidence="1 2">
    <name type="scientific">Mangrovibacterium marinum</name>
    <dbReference type="NCBI Taxonomy" id="1639118"/>
    <lineage>
        <taxon>Bacteria</taxon>
        <taxon>Pseudomonadati</taxon>
        <taxon>Bacteroidota</taxon>
        <taxon>Bacteroidia</taxon>
        <taxon>Marinilabiliales</taxon>
        <taxon>Prolixibacteraceae</taxon>
        <taxon>Mangrovibacterium</taxon>
    </lineage>
</organism>
<proteinExistence type="predicted"/>
<reference evidence="1 2" key="1">
    <citation type="submission" date="2018-04" db="EMBL/GenBank/DDBJ databases">
        <title>Genomic Encyclopedia of Archaeal and Bacterial Type Strains, Phase II (KMG-II): from individual species to whole genera.</title>
        <authorList>
            <person name="Goeker M."/>
        </authorList>
    </citation>
    <scope>NUCLEOTIDE SEQUENCE [LARGE SCALE GENOMIC DNA]</scope>
    <source>
        <strain evidence="1 2">DSM 28823</strain>
    </source>
</reference>
<protein>
    <submittedName>
        <fullName evidence="1">Uncharacterized protein</fullName>
    </submittedName>
</protein>
<evidence type="ECO:0000313" key="1">
    <source>
        <dbReference type="EMBL" id="PTN07411.1"/>
    </source>
</evidence>
<dbReference type="OrthoDB" id="9915991at2"/>